<dbReference type="Pfam" id="PF00561">
    <property type="entry name" value="Abhydrolase_1"/>
    <property type="match status" value="1"/>
</dbReference>
<dbReference type="SUPFAM" id="SSF53474">
    <property type="entry name" value="alpha/beta-Hydrolases"/>
    <property type="match status" value="2"/>
</dbReference>
<dbReference type="Gene3D" id="3.40.50.1820">
    <property type="entry name" value="alpha/beta hydrolase"/>
    <property type="match status" value="1"/>
</dbReference>
<dbReference type="InterPro" id="IPR029058">
    <property type="entry name" value="AB_hydrolase_fold"/>
</dbReference>
<feature type="domain" description="AB hydrolase-1" evidence="4">
    <location>
        <begin position="93"/>
        <end position="242"/>
    </location>
</feature>
<dbReference type="EMBL" id="CP000362">
    <property type="protein sequence ID" value="ABG32222.1"/>
    <property type="molecule type" value="Genomic_DNA"/>
</dbReference>
<dbReference type="InterPro" id="IPR000073">
    <property type="entry name" value="AB_hydrolase_1"/>
</dbReference>
<dbReference type="Proteomes" id="UP000007029">
    <property type="component" value="Chromosome"/>
</dbReference>
<organism evidence="6 7">
    <name type="scientific">Roseobacter denitrificans (strain ATCC 33942 / OCh 114)</name>
    <name type="common">Erythrobacter sp. (strain OCh 114)</name>
    <name type="synonym">Roseobacter denitrificans</name>
    <dbReference type="NCBI Taxonomy" id="375451"/>
    <lineage>
        <taxon>Bacteria</taxon>
        <taxon>Pseudomonadati</taxon>
        <taxon>Pseudomonadota</taxon>
        <taxon>Alphaproteobacteria</taxon>
        <taxon>Rhodobacterales</taxon>
        <taxon>Roseobacteraceae</taxon>
        <taxon>Roseobacter</taxon>
    </lineage>
</organism>
<keyword evidence="2" id="KW-0732">Signal</keyword>
<comment type="similarity">
    <text evidence="1">Belongs to the peptidase S33 family.</text>
</comment>
<sequence length="650" mass="69589">MELAEILATIAALAGAPDMPDQFVTLSEGGFTPANRVAIAPCPQPLGRAEIEGQTIICGTMSVPENHDSPTDQTVELFFSVLRSHSAYAEPDPLLYLHGGPGGGTVSRIAQFAGIFDTFRRTRDVVMFDQRAAALSGASATCSALFSQSIGEVIDDALPFTEGDAIKRPSDFIVRCLDDIKANGRDITQYNTLQNARDVAALMTGLGYERYNIYGISYGSRLTLEVLRSAPAGVRAAIIDGVAPLQVPLYDTLGVPASEATDLLIAACAADEKCHGAYPDLTKALRDVLARAAAGVLRDMDGDILALEDIVTLLMSRNATSAAPSTLTAYLPALIYELAKQGDHNPVQQLLAETDLRPAPPDQIAALRTTLTDTEAAAVDDAVALAELSADAEAALNAALQRLRKQLAETDQPLVRILDDEMVAAADSLIADPEARRKALVAYAMLREGSKDRMALRSYVTDTFPPARQRRLLDLITAMSDAEVAGVFAALETGISQTIEPDLSQFHLMVYACQESLPFNSYDGFRTTTQALSWPEFGEIFDPSARDIFAACQAFEQSNRPGFHTPVVSDIPVLALGSDWDTQTAPSWSALAVETLANGQSFIVPEAGHAAIAYQPCVADMAFSFLSDPLRRLASTCPDSIEVDFLVPPD</sequence>
<gene>
    <name evidence="6" type="ordered locus">RD1_2678</name>
</gene>
<accession>Q165X1</accession>
<dbReference type="OrthoDB" id="613638at2"/>
<dbReference type="GO" id="GO:0016787">
    <property type="term" value="F:hydrolase activity"/>
    <property type="evidence" value="ECO:0007669"/>
    <property type="project" value="UniProtKB-KW"/>
</dbReference>
<feature type="domain" description="Peptidase S33 tripeptidyl aminopeptidase-like C-terminal" evidence="5">
    <location>
        <begin position="545"/>
        <end position="629"/>
    </location>
</feature>
<dbReference type="PANTHER" id="PTHR43248">
    <property type="entry name" value="2-SUCCINYL-6-HYDROXY-2,4-CYCLOHEXADIENE-1-CARBOXYLATE SYNTHASE"/>
    <property type="match status" value="1"/>
</dbReference>
<evidence type="ECO:0000256" key="2">
    <source>
        <dbReference type="ARBA" id="ARBA00022729"/>
    </source>
</evidence>
<evidence type="ECO:0000259" key="5">
    <source>
        <dbReference type="Pfam" id="PF08386"/>
    </source>
</evidence>
<dbReference type="KEGG" id="rde:RD1_2678"/>
<name>Q165X1_ROSDO</name>
<dbReference type="InterPro" id="IPR051601">
    <property type="entry name" value="Serine_prot/Carboxylest_S33"/>
</dbReference>
<proteinExistence type="inferred from homology"/>
<dbReference type="HOGENOM" id="CLU_417315_0_0_5"/>
<evidence type="ECO:0000256" key="3">
    <source>
        <dbReference type="ARBA" id="ARBA00022801"/>
    </source>
</evidence>
<keyword evidence="7" id="KW-1185">Reference proteome</keyword>
<evidence type="ECO:0000313" key="6">
    <source>
        <dbReference type="EMBL" id="ABG32222.1"/>
    </source>
</evidence>
<dbReference type="eggNOG" id="COG1073">
    <property type="taxonomic scope" value="Bacteria"/>
</dbReference>
<reference evidence="6 7" key="1">
    <citation type="journal article" date="2007" name="J. Bacteriol.">
        <title>The complete genome sequence of Roseobacter denitrificans reveals a mixotrophic rather than photosynthetic metabolism.</title>
        <authorList>
            <person name="Swingley W.D."/>
            <person name="Sadekar S."/>
            <person name="Mastrian S.D."/>
            <person name="Matthies H.J."/>
            <person name="Hao J."/>
            <person name="Ramos H."/>
            <person name="Acharya C.R."/>
            <person name="Conrad A.L."/>
            <person name="Taylor H.L."/>
            <person name="Dejesa L.C."/>
            <person name="Shah M.K."/>
            <person name="O'huallachain M.E."/>
            <person name="Lince M.T."/>
            <person name="Blankenship R.E."/>
            <person name="Beatty J.T."/>
            <person name="Touchman J.W."/>
        </authorList>
    </citation>
    <scope>NUCLEOTIDE SEQUENCE [LARGE SCALE GENOMIC DNA]</scope>
    <source>
        <strain evidence="7">ATCC 33942 / OCh 114</strain>
    </source>
</reference>
<evidence type="ECO:0000313" key="7">
    <source>
        <dbReference type="Proteomes" id="UP000007029"/>
    </source>
</evidence>
<dbReference type="Pfam" id="PF08386">
    <property type="entry name" value="Abhydrolase_4"/>
    <property type="match status" value="1"/>
</dbReference>
<dbReference type="PANTHER" id="PTHR43248:SF29">
    <property type="entry name" value="TRIPEPTIDYL AMINOPEPTIDASE"/>
    <property type="match status" value="1"/>
</dbReference>
<protein>
    <submittedName>
        <fullName evidence="6">Secreted peptidase of alpha/beta hydrolase superfamily, putative</fullName>
    </submittedName>
</protein>
<evidence type="ECO:0000256" key="1">
    <source>
        <dbReference type="ARBA" id="ARBA00010088"/>
    </source>
</evidence>
<evidence type="ECO:0000259" key="4">
    <source>
        <dbReference type="Pfam" id="PF00561"/>
    </source>
</evidence>
<dbReference type="InterPro" id="IPR013595">
    <property type="entry name" value="Pept_S33_TAP-like_C"/>
</dbReference>
<dbReference type="STRING" id="375451.RD1_2678"/>
<dbReference type="AlphaFoldDB" id="Q165X1"/>
<dbReference type="RefSeq" id="WP_011568839.1">
    <property type="nucleotide sequence ID" value="NC_008209.1"/>
</dbReference>
<dbReference type="eggNOG" id="COG0596">
    <property type="taxonomic scope" value="Bacteria"/>
</dbReference>
<keyword evidence="3 6" id="KW-0378">Hydrolase</keyword>